<dbReference type="AlphaFoldDB" id="A0A7Z8P5D2"/>
<gene>
    <name evidence="1" type="ORF">FKV42_00560</name>
</gene>
<dbReference type="EMBL" id="VIAQ01000006">
    <property type="protein sequence ID" value="TQD28201.1"/>
    <property type="molecule type" value="Genomic_DNA"/>
</dbReference>
<dbReference type="Proteomes" id="UP000319335">
    <property type="component" value="Unassembled WGS sequence"/>
</dbReference>
<protein>
    <recommendedName>
        <fullName evidence="3">DUF4367 domain-containing protein</fullName>
    </recommendedName>
</protein>
<keyword evidence="2" id="KW-1185">Reference proteome</keyword>
<evidence type="ECO:0008006" key="3">
    <source>
        <dbReference type="Google" id="ProtNLM"/>
    </source>
</evidence>
<comment type="caution">
    <text evidence="1">The sequence shown here is derived from an EMBL/GenBank/DDBJ whole genome shotgun (WGS) entry which is preliminary data.</text>
</comment>
<evidence type="ECO:0000313" key="2">
    <source>
        <dbReference type="Proteomes" id="UP000319335"/>
    </source>
</evidence>
<reference evidence="1 2" key="1">
    <citation type="submission" date="2019-06" db="EMBL/GenBank/DDBJ databases">
        <title>Draft genome sequence of Methanolobus vulcani B1d.</title>
        <authorList>
            <person name="Creighbaum A.J."/>
            <person name="Ticak T."/>
            <person name="Hariraju D."/>
            <person name="Arivett B.A."/>
            <person name="Ferguson D.J.Jr."/>
        </authorList>
    </citation>
    <scope>NUCLEOTIDE SEQUENCE [LARGE SCALE GENOMIC DNA]</scope>
    <source>
        <strain evidence="1 2">B1d</strain>
    </source>
</reference>
<name>A0A7Z8P5D2_9EURY</name>
<dbReference type="PROSITE" id="PS51257">
    <property type="entry name" value="PROKAR_LIPOPROTEIN"/>
    <property type="match status" value="1"/>
</dbReference>
<dbReference type="OrthoDB" id="148010at2157"/>
<sequence>MFKKIITVLLISLLILSISGCTDEVVEETPATESDNVTTTITTVTVDNIPEGSNSTGLLPVDVLPDGYVFLGSHELSIDDVEGDYVSVSGILGGAEGFYKYQDSTDAYINIIELNSTSSAEEFITEYQAGFNGLRSGDRFTDVSVNEHSAVMVLEYVTIGTSDIERHTYIWNNGVYVFVVHGATEDETVVSMLAEATGY</sequence>
<dbReference type="RefSeq" id="WP_154808305.1">
    <property type="nucleotide sequence ID" value="NZ_VIAQ01000006.1"/>
</dbReference>
<proteinExistence type="predicted"/>
<evidence type="ECO:0000313" key="1">
    <source>
        <dbReference type="EMBL" id="TQD28201.1"/>
    </source>
</evidence>
<accession>A0A7Z8P5D2</accession>
<organism evidence="1 2">
    <name type="scientific">Methanolobus vulcani</name>
    <dbReference type="NCBI Taxonomy" id="38026"/>
    <lineage>
        <taxon>Archaea</taxon>
        <taxon>Methanobacteriati</taxon>
        <taxon>Methanobacteriota</taxon>
        <taxon>Stenosarchaea group</taxon>
        <taxon>Methanomicrobia</taxon>
        <taxon>Methanosarcinales</taxon>
        <taxon>Methanosarcinaceae</taxon>
        <taxon>Methanolobus</taxon>
    </lineage>
</organism>